<dbReference type="OrthoDB" id="408631at2759"/>
<dbReference type="PANTHER" id="PTHR48081:SF8">
    <property type="entry name" value="ALPHA_BETA HYDROLASE FOLD-3 DOMAIN-CONTAINING PROTEIN-RELATED"/>
    <property type="match status" value="1"/>
</dbReference>
<evidence type="ECO:0000256" key="1">
    <source>
        <dbReference type="ARBA" id="ARBA00022801"/>
    </source>
</evidence>
<gene>
    <name evidence="3" type="ORF">EGW08_022806</name>
</gene>
<dbReference type="AlphaFoldDB" id="A0A433SJY8"/>
<keyword evidence="1" id="KW-0378">Hydrolase</keyword>
<evidence type="ECO:0000313" key="3">
    <source>
        <dbReference type="EMBL" id="RUS69435.1"/>
    </source>
</evidence>
<feature type="domain" description="Alpha/beta hydrolase fold-3" evidence="2">
    <location>
        <begin position="1"/>
        <end position="88"/>
    </location>
</feature>
<proteinExistence type="predicted"/>
<protein>
    <recommendedName>
        <fullName evidence="2">Alpha/beta hydrolase fold-3 domain-containing protein</fullName>
    </recommendedName>
</protein>
<dbReference type="Proteomes" id="UP000271974">
    <property type="component" value="Unassembled WGS sequence"/>
</dbReference>
<dbReference type="Gene3D" id="3.40.50.1820">
    <property type="entry name" value="alpha/beta hydrolase"/>
    <property type="match status" value="1"/>
</dbReference>
<dbReference type="PANTHER" id="PTHR48081">
    <property type="entry name" value="AB HYDROLASE SUPERFAMILY PROTEIN C4A8.06C"/>
    <property type="match status" value="1"/>
</dbReference>
<dbReference type="GO" id="GO:0016787">
    <property type="term" value="F:hydrolase activity"/>
    <property type="evidence" value="ECO:0007669"/>
    <property type="project" value="UniProtKB-KW"/>
</dbReference>
<feature type="non-terminal residue" evidence="3">
    <location>
        <position position="236"/>
    </location>
</feature>
<dbReference type="InterPro" id="IPR029058">
    <property type="entry name" value="AB_hydrolase_fold"/>
</dbReference>
<keyword evidence="4" id="KW-1185">Reference proteome</keyword>
<dbReference type="InterPro" id="IPR050300">
    <property type="entry name" value="GDXG_lipolytic_enzyme"/>
</dbReference>
<name>A0A433SJY8_ELYCH</name>
<feature type="non-terminal residue" evidence="3">
    <location>
        <position position="1"/>
    </location>
</feature>
<feature type="domain" description="Alpha/beta hydrolase fold-3" evidence="2">
    <location>
        <begin position="160"/>
        <end position="230"/>
    </location>
</feature>
<sequence>FRLPPEHPHPAAVEDCVKVTEHVIRQAHLHDLDPNRVAVAGDGAGGQLAAAVALKVKRLIKIQVSLILICPWLQLFDLQVPSYIENRKYLPGLRSDGDVLTSWMRYGNIPDVHLEDILENRHTSPDLKKSRFASYVGPHLYTPHRIRTDSLRYPDKANNFGSQAVSDKLSQTITDPLFAPLMADNKDFRYVPSLTYIVTAGYDVTRDDGLIYWQRLKDAQIKPKLAHYQDGFNNML</sequence>
<dbReference type="EMBL" id="RQTK01001684">
    <property type="protein sequence ID" value="RUS69435.1"/>
    <property type="molecule type" value="Genomic_DNA"/>
</dbReference>
<accession>A0A433SJY8</accession>
<evidence type="ECO:0000259" key="2">
    <source>
        <dbReference type="Pfam" id="PF07859"/>
    </source>
</evidence>
<dbReference type="InterPro" id="IPR013094">
    <property type="entry name" value="AB_hydrolase_3"/>
</dbReference>
<dbReference type="Pfam" id="PF07859">
    <property type="entry name" value="Abhydrolase_3"/>
    <property type="match status" value="2"/>
</dbReference>
<comment type="caution">
    <text evidence="3">The sequence shown here is derived from an EMBL/GenBank/DDBJ whole genome shotgun (WGS) entry which is preliminary data.</text>
</comment>
<organism evidence="3 4">
    <name type="scientific">Elysia chlorotica</name>
    <name type="common">Eastern emerald elysia</name>
    <name type="synonym">Sea slug</name>
    <dbReference type="NCBI Taxonomy" id="188477"/>
    <lineage>
        <taxon>Eukaryota</taxon>
        <taxon>Metazoa</taxon>
        <taxon>Spiralia</taxon>
        <taxon>Lophotrochozoa</taxon>
        <taxon>Mollusca</taxon>
        <taxon>Gastropoda</taxon>
        <taxon>Heterobranchia</taxon>
        <taxon>Euthyneura</taxon>
        <taxon>Panpulmonata</taxon>
        <taxon>Sacoglossa</taxon>
        <taxon>Placobranchoidea</taxon>
        <taxon>Plakobranchidae</taxon>
        <taxon>Elysia</taxon>
    </lineage>
</organism>
<evidence type="ECO:0000313" key="4">
    <source>
        <dbReference type="Proteomes" id="UP000271974"/>
    </source>
</evidence>
<reference evidence="3 4" key="1">
    <citation type="submission" date="2019-01" db="EMBL/GenBank/DDBJ databases">
        <title>A draft genome assembly of the solar-powered sea slug Elysia chlorotica.</title>
        <authorList>
            <person name="Cai H."/>
            <person name="Li Q."/>
            <person name="Fang X."/>
            <person name="Li J."/>
            <person name="Curtis N.E."/>
            <person name="Altenburger A."/>
            <person name="Shibata T."/>
            <person name="Feng M."/>
            <person name="Maeda T."/>
            <person name="Schwartz J.A."/>
            <person name="Shigenobu S."/>
            <person name="Lundholm N."/>
            <person name="Nishiyama T."/>
            <person name="Yang H."/>
            <person name="Hasebe M."/>
            <person name="Li S."/>
            <person name="Pierce S.K."/>
            <person name="Wang J."/>
        </authorList>
    </citation>
    <scope>NUCLEOTIDE SEQUENCE [LARGE SCALE GENOMIC DNA]</scope>
    <source>
        <strain evidence="3">EC2010</strain>
        <tissue evidence="3">Whole organism of an adult</tissue>
    </source>
</reference>
<dbReference type="SUPFAM" id="SSF53474">
    <property type="entry name" value="alpha/beta-Hydrolases"/>
    <property type="match status" value="1"/>
</dbReference>
<dbReference type="STRING" id="188477.A0A433SJY8"/>